<proteinExistence type="predicted"/>
<geneLocation type="plasmid" evidence="1">
    <name>p707804-3FII</name>
</geneLocation>
<dbReference type="AlphaFoldDB" id="A0A482LYE3"/>
<sequence length="80" mass="8910">MTAAHQCSDQILIASKNKKGTTKFTSILKDESTYVRVGDSSQESHHIQGFPYVESTFLDKGQPGSAWRNCMQVKGFTINQ</sequence>
<reference evidence="1" key="1">
    <citation type="submission" date="2018-09" db="EMBL/GenBank/DDBJ databases">
        <authorList>
            <person name="Yuan Q."/>
            <person name="Jiang X."/>
            <person name="Jing Y."/>
            <person name="Cheng Q."/>
            <person name="Zhou D."/>
        </authorList>
    </citation>
    <scope>NUCLEOTIDE SEQUENCE</scope>
    <source>
        <strain evidence="1">150707804</strain>
        <plasmid evidence="1">p707804-3FII</plasmid>
    </source>
</reference>
<name>A0A482LYE3_9ENTR</name>
<organism evidence="1">
    <name type="scientific">Leclercia adecarboxylata</name>
    <dbReference type="NCBI Taxonomy" id="83655"/>
    <lineage>
        <taxon>Bacteria</taxon>
        <taxon>Pseudomonadati</taxon>
        <taxon>Pseudomonadota</taxon>
        <taxon>Gammaproteobacteria</taxon>
        <taxon>Enterobacterales</taxon>
        <taxon>Enterobacteriaceae</taxon>
        <taxon>Leclercia</taxon>
    </lineage>
</organism>
<evidence type="ECO:0000313" key="1">
    <source>
        <dbReference type="EMBL" id="QBQ66544.1"/>
    </source>
</evidence>
<protein>
    <submittedName>
        <fullName evidence="1">Uncharacterized protein</fullName>
    </submittedName>
</protein>
<accession>A0A482LYE3</accession>
<keyword evidence="1" id="KW-0614">Plasmid</keyword>
<dbReference type="EMBL" id="MH909329">
    <property type="protein sequence ID" value="QBQ66544.1"/>
    <property type="molecule type" value="Genomic_DNA"/>
</dbReference>